<evidence type="ECO:0000256" key="1">
    <source>
        <dbReference type="SAM" id="MobiDB-lite"/>
    </source>
</evidence>
<feature type="region of interest" description="Disordered" evidence="1">
    <location>
        <begin position="481"/>
        <end position="512"/>
    </location>
</feature>
<dbReference type="Proteomes" id="UP001465976">
    <property type="component" value="Unassembled WGS sequence"/>
</dbReference>
<feature type="compositionally biased region" description="Polar residues" evidence="1">
    <location>
        <begin position="496"/>
        <end position="512"/>
    </location>
</feature>
<feature type="compositionally biased region" description="Basic and acidic residues" evidence="1">
    <location>
        <begin position="313"/>
        <end position="328"/>
    </location>
</feature>
<keyword evidence="3" id="KW-1185">Reference proteome</keyword>
<feature type="compositionally biased region" description="Polar residues" evidence="1">
    <location>
        <begin position="102"/>
        <end position="113"/>
    </location>
</feature>
<gene>
    <name evidence="2" type="ORF">V5O48_004910</name>
</gene>
<organism evidence="2 3">
    <name type="scientific">Marasmius crinis-equi</name>
    <dbReference type="NCBI Taxonomy" id="585013"/>
    <lineage>
        <taxon>Eukaryota</taxon>
        <taxon>Fungi</taxon>
        <taxon>Dikarya</taxon>
        <taxon>Basidiomycota</taxon>
        <taxon>Agaricomycotina</taxon>
        <taxon>Agaricomycetes</taxon>
        <taxon>Agaricomycetidae</taxon>
        <taxon>Agaricales</taxon>
        <taxon>Marasmiineae</taxon>
        <taxon>Marasmiaceae</taxon>
        <taxon>Marasmius</taxon>
    </lineage>
</organism>
<proteinExistence type="predicted"/>
<evidence type="ECO:0000313" key="3">
    <source>
        <dbReference type="Proteomes" id="UP001465976"/>
    </source>
</evidence>
<evidence type="ECO:0000313" key="2">
    <source>
        <dbReference type="EMBL" id="KAL0577067.1"/>
    </source>
</evidence>
<name>A0ABR3FP61_9AGAR</name>
<sequence length="524" mass="60037">MFGRARPTPGGLQAVQELLRIVSATKEAQEAERDRRIAWEKEQEVRQDQRQAELEKQVLDLRKEVLTLRQFVHTQSPNVPNPPHLSTPILPNDHPPTPMFIQGSSSRPLQTSYTDERDERYEAPQHSPPMTERASSLSVTPAASPGLREATVYPIQASVSRPTPPPKSKKRRKSVSSNSSGDRDRSSDSESYSSSYHRTKRRNNHDKRCLTIQHAMRLHVIRLMGLESDKDLPDSIPEGQTVGPDDPVRFVWDKTTKQSVHNGRMKTRILEDLKENRRRLYKYVHDREFSKKTLDAAFDQYFTTLRQKYKAQKDDTAAEHHRSRENTKAMKARRLQRKKAKLDMRASTRLRIIAFEHSIFDHAFELECMSSEESDAEQDSSLTKLLITRGAAWRSRRLVKFYQALDADEKESGASAKQKRGVGKFERVAGPPSERFQLPPKGAASWMISQRWLHETQAKQPDLPQALQKLVVDSPDFNWHAMGPLGDASDDEERQANQMPASQTMQLPPQHYDGSSLQYAFVQM</sequence>
<accession>A0ABR3FP61</accession>
<dbReference type="EMBL" id="JBAHYK010000180">
    <property type="protein sequence ID" value="KAL0577067.1"/>
    <property type="molecule type" value="Genomic_DNA"/>
</dbReference>
<feature type="compositionally biased region" description="Basic residues" evidence="1">
    <location>
        <begin position="330"/>
        <end position="340"/>
    </location>
</feature>
<feature type="compositionally biased region" description="Basic and acidic residues" evidence="1">
    <location>
        <begin position="114"/>
        <end position="123"/>
    </location>
</feature>
<feature type="region of interest" description="Disordered" evidence="1">
    <location>
        <begin position="73"/>
        <end position="208"/>
    </location>
</feature>
<comment type="caution">
    <text evidence="2">The sequence shown here is derived from an EMBL/GenBank/DDBJ whole genome shotgun (WGS) entry which is preliminary data.</text>
</comment>
<reference evidence="2 3" key="1">
    <citation type="submission" date="2024-02" db="EMBL/GenBank/DDBJ databases">
        <title>A draft genome for the cacao thread blight pathogen Marasmius crinis-equi.</title>
        <authorList>
            <person name="Cohen S.P."/>
            <person name="Baruah I.K."/>
            <person name="Amoako-Attah I."/>
            <person name="Bukari Y."/>
            <person name="Meinhardt L.W."/>
            <person name="Bailey B.A."/>
        </authorList>
    </citation>
    <scope>NUCLEOTIDE SEQUENCE [LARGE SCALE GENOMIC DNA]</scope>
    <source>
        <strain evidence="2 3">GH-76</strain>
    </source>
</reference>
<protein>
    <submittedName>
        <fullName evidence="2">Uncharacterized protein</fullName>
    </submittedName>
</protein>
<feature type="region of interest" description="Disordered" evidence="1">
    <location>
        <begin position="313"/>
        <end position="340"/>
    </location>
</feature>